<feature type="transmembrane region" description="Helical" evidence="1">
    <location>
        <begin position="264"/>
        <end position="289"/>
    </location>
</feature>
<feature type="transmembrane region" description="Helical" evidence="1">
    <location>
        <begin position="387"/>
        <end position="409"/>
    </location>
</feature>
<dbReference type="AlphaFoldDB" id="A0AA36JCE7"/>
<keyword evidence="1" id="KW-1133">Transmembrane helix</keyword>
<dbReference type="Proteomes" id="UP001178507">
    <property type="component" value="Unassembled WGS sequence"/>
</dbReference>
<feature type="transmembrane region" description="Helical" evidence="1">
    <location>
        <begin position="295"/>
        <end position="315"/>
    </location>
</feature>
<evidence type="ECO:0000313" key="2">
    <source>
        <dbReference type="EMBL" id="CAJ1403094.1"/>
    </source>
</evidence>
<organism evidence="2 3">
    <name type="scientific">Effrenium voratum</name>
    <dbReference type="NCBI Taxonomy" id="2562239"/>
    <lineage>
        <taxon>Eukaryota</taxon>
        <taxon>Sar</taxon>
        <taxon>Alveolata</taxon>
        <taxon>Dinophyceae</taxon>
        <taxon>Suessiales</taxon>
        <taxon>Symbiodiniaceae</taxon>
        <taxon>Effrenium</taxon>
    </lineage>
</organism>
<sequence>MGSSPSCCERSGPLEAPAEIVAPTAAEKEPGPDAQETLDGESAWSSDLELQCDHLKVDSELLRGISLAKTLGALGRLWHKSPVELLPGEREGLWLHSAKVESFDLFLSHTWRTWGGWKVLALSFHFGWKWMLLLWLLAMVTSGLLSAAGLLPAVFSYGSAAILSYEADSHFFPWVSLSIACAMLASFVALPYLLALSPATMCFFDVVSIHQTDDNMMKRGIYGLGGFLSVAQELHVLWSPPYLSRMWCIFELAAYRKANPSGQIVMHPLFTAIVTASWMMGAAVAAGIYSCLLPFSEGALTFVVGLAALGVFPSVHATRKHMREKHALISQLKNFDVHSTDCRLEKDREFIFSAIQSWYGSLDAFNEHVRGPLREELLKDSKTELPLSYAFLICSVPSGISLDLALSLLSAGAPAQVILCQLCVSITMHVFGTAFALNIIWRLCARFAAARSSKGLDYAVTVLIFGVFILSSVLGLMITRFARERSLIAAIACCLNSLLCMLVAYGKCRCRRPASM</sequence>
<feature type="transmembrane region" description="Helical" evidence="1">
    <location>
        <begin position="415"/>
        <end position="437"/>
    </location>
</feature>
<protein>
    <submittedName>
        <fullName evidence="2">Uncharacterized protein</fullName>
    </submittedName>
</protein>
<keyword evidence="1" id="KW-0812">Transmembrane</keyword>
<feature type="transmembrane region" description="Helical" evidence="1">
    <location>
        <begin position="171"/>
        <end position="194"/>
    </location>
</feature>
<feature type="transmembrane region" description="Helical" evidence="1">
    <location>
        <begin position="132"/>
        <end position="151"/>
    </location>
</feature>
<keyword evidence="3" id="KW-1185">Reference proteome</keyword>
<reference evidence="2" key="1">
    <citation type="submission" date="2023-08" db="EMBL/GenBank/DDBJ databases">
        <authorList>
            <person name="Chen Y."/>
            <person name="Shah S."/>
            <person name="Dougan E. K."/>
            <person name="Thang M."/>
            <person name="Chan C."/>
        </authorList>
    </citation>
    <scope>NUCLEOTIDE SEQUENCE</scope>
</reference>
<feature type="transmembrane region" description="Helical" evidence="1">
    <location>
        <begin position="487"/>
        <end position="506"/>
    </location>
</feature>
<gene>
    <name evidence="2" type="ORF">EVOR1521_LOCUS25838</name>
</gene>
<evidence type="ECO:0000256" key="1">
    <source>
        <dbReference type="SAM" id="Phobius"/>
    </source>
</evidence>
<dbReference type="EMBL" id="CAUJNA010003480">
    <property type="protein sequence ID" value="CAJ1403094.1"/>
    <property type="molecule type" value="Genomic_DNA"/>
</dbReference>
<accession>A0AA36JCE7</accession>
<proteinExistence type="predicted"/>
<name>A0AA36JCE7_9DINO</name>
<evidence type="ECO:0000313" key="3">
    <source>
        <dbReference type="Proteomes" id="UP001178507"/>
    </source>
</evidence>
<comment type="caution">
    <text evidence="2">The sequence shown here is derived from an EMBL/GenBank/DDBJ whole genome shotgun (WGS) entry which is preliminary data.</text>
</comment>
<feature type="transmembrane region" description="Helical" evidence="1">
    <location>
        <begin position="458"/>
        <end position="481"/>
    </location>
</feature>
<keyword evidence="1" id="KW-0472">Membrane</keyword>